<evidence type="ECO:0000313" key="4">
    <source>
        <dbReference type="Proteomes" id="UP000031967"/>
    </source>
</evidence>
<dbReference type="PROSITE" id="PS50110">
    <property type="entry name" value="RESPONSE_REGULATORY"/>
    <property type="match status" value="1"/>
</dbReference>
<accession>A0ABR5AGF8</accession>
<protein>
    <recommendedName>
        <fullName evidence="2">Response regulatory domain-containing protein</fullName>
    </recommendedName>
</protein>
<comment type="caution">
    <text evidence="3">The sequence shown here is derived from an EMBL/GenBank/DDBJ whole genome shotgun (WGS) entry which is preliminary data.</text>
</comment>
<dbReference type="SUPFAM" id="SSF52172">
    <property type="entry name" value="CheY-like"/>
    <property type="match status" value="1"/>
</dbReference>
<dbReference type="EMBL" id="JXAK01000026">
    <property type="protein sequence ID" value="KIL40140.1"/>
    <property type="molecule type" value="Genomic_DNA"/>
</dbReference>
<organism evidence="3 4">
    <name type="scientific">Gordoniibacillus kamchatkensis</name>
    <dbReference type="NCBI Taxonomy" id="1590651"/>
    <lineage>
        <taxon>Bacteria</taxon>
        <taxon>Bacillati</taxon>
        <taxon>Bacillota</taxon>
        <taxon>Bacilli</taxon>
        <taxon>Bacillales</taxon>
        <taxon>Paenibacillaceae</taxon>
        <taxon>Gordoniibacillus</taxon>
    </lineage>
</organism>
<dbReference type="Proteomes" id="UP000031967">
    <property type="component" value="Unassembled WGS sequence"/>
</dbReference>
<sequence length="77" mass="8630">MDTFNVMIVADNGQSRKLLKDMLQFYSKMALVGVAGTFEQLLEQINTRDPHIVLVDICADNDFGIEAVKACRNAIRI</sequence>
<name>A0ABR5AGF8_9BACL</name>
<evidence type="ECO:0000313" key="3">
    <source>
        <dbReference type="EMBL" id="KIL40140.1"/>
    </source>
</evidence>
<evidence type="ECO:0000259" key="2">
    <source>
        <dbReference type="PROSITE" id="PS50110"/>
    </source>
</evidence>
<proteinExistence type="predicted"/>
<evidence type="ECO:0000256" key="1">
    <source>
        <dbReference type="PROSITE-ProRule" id="PRU00169"/>
    </source>
</evidence>
<gene>
    <name evidence="3" type="ORF">SD70_15845</name>
</gene>
<keyword evidence="4" id="KW-1185">Reference proteome</keyword>
<keyword evidence="1" id="KW-0597">Phosphoprotein</keyword>
<dbReference type="Gene3D" id="3.40.50.2300">
    <property type="match status" value="1"/>
</dbReference>
<reference evidence="3 4" key="1">
    <citation type="submission" date="2014-12" db="EMBL/GenBank/DDBJ databases">
        <title>Draft genome sequence of Paenibacillus kamchatkensis strain B-2647.</title>
        <authorList>
            <person name="Karlyshev A.V."/>
            <person name="Kudryashova E.B."/>
        </authorList>
    </citation>
    <scope>NUCLEOTIDE SEQUENCE [LARGE SCALE GENOMIC DNA]</scope>
    <source>
        <strain evidence="3 4">VKM B-2647</strain>
    </source>
</reference>
<dbReference type="InterPro" id="IPR001789">
    <property type="entry name" value="Sig_transdc_resp-reg_receiver"/>
</dbReference>
<dbReference type="RefSeq" id="WP_041048503.1">
    <property type="nucleotide sequence ID" value="NZ_JXAK01000026.1"/>
</dbReference>
<feature type="modified residue" description="4-aspartylphosphate" evidence="1">
    <location>
        <position position="56"/>
    </location>
</feature>
<feature type="domain" description="Response regulatory" evidence="2">
    <location>
        <begin position="5"/>
        <end position="77"/>
    </location>
</feature>
<dbReference type="InterPro" id="IPR011006">
    <property type="entry name" value="CheY-like_superfamily"/>
</dbReference>
<dbReference type="Pfam" id="PF00072">
    <property type="entry name" value="Response_reg"/>
    <property type="match status" value="1"/>
</dbReference>